<dbReference type="InterPro" id="IPR027417">
    <property type="entry name" value="P-loop_NTPase"/>
</dbReference>
<keyword evidence="5" id="KW-0378">Hydrolase</keyword>
<evidence type="ECO:0000256" key="7">
    <source>
        <dbReference type="ARBA" id="ARBA00023134"/>
    </source>
</evidence>
<dbReference type="GO" id="GO:0003924">
    <property type="term" value="F:GTPase activity"/>
    <property type="evidence" value="ECO:0007669"/>
    <property type="project" value="InterPro"/>
</dbReference>
<evidence type="ECO:0000313" key="10">
    <source>
        <dbReference type="Proteomes" id="UP000269499"/>
    </source>
</evidence>
<dbReference type="PIRSF" id="PIRSF005624">
    <property type="entry name" value="Ni-bind_GTPase"/>
    <property type="match status" value="1"/>
</dbReference>
<dbReference type="EMBL" id="QMRA01000116">
    <property type="protein sequence ID" value="RLE52483.1"/>
    <property type="molecule type" value="Genomic_DNA"/>
</dbReference>
<dbReference type="InterPro" id="IPR004392">
    <property type="entry name" value="Hyd_mat_HypB"/>
</dbReference>
<gene>
    <name evidence="9" type="primary">hypB</name>
    <name evidence="9" type="ORF">DRJ26_04685</name>
</gene>
<evidence type="ECO:0000256" key="6">
    <source>
        <dbReference type="ARBA" id="ARBA00022833"/>
    </source>
</evidence>
<dbReference type="AlphaFoldDB" id="A0A497EYM5"/>
<accession>A0A497EYM5</accession>
<dbReference type="GO" id="GO:0008270">
    <property type="term" value="F:zinc ion binding"/>
    <property type="evidence" value="ECO:0007669"/>
    <property type="project" value="TreeGrafter"/>
</dbReference>
<dbReference type="GO" id="GO:0051604">
    <property type="term" value="P:protein maturation"/>
    <property type="evidence" value="ECO:0007669"/>
    <property type="project" value="InterPro"/>
</dbReference>
<evidence type="ECO:0000256" key="2">
    <source>
        <dbReference type="ARBA" id="ARBA00022596"/>
    </source>
</evidence>
<comment type="caution">
    <text evidence="9">The sequence shown here is derived from an EMBL/GenBank/DDBJ whole genome shotgun (WGS) entry which is preliminary data.</text>
</comment>
<keyword evidence="6" id="KW-0862">Zinc</keyword>
<dbReference type="PANTHER" id="PTHR30134:SF2">
    <property type="entry name" value="HYDROGENASE MATURATION FACTOR HYPB"/>
    <property type="match status" value="1"/>
</dbReference>
<comment type="similarity">
    <text evidence="1">Belongs to the SIMIBI class G3E GTPase family. HypB/HupM subfamily.</text>
</comment>
<evidence type="ECO:0000259" key="8">
    <source>
        <dbReference type="Pfam" id="PF02492"/>
    </source>
</evidence>
<dbReference type="Gene3D" id="3.40.50.300">
    <property type="entry name" value="P-loop containing nucleotide triphosphate hydrolases"/>
    <property type="match status" value="1"/>
</dbReference>
<dbReference type="GO" id="GO:0005525">
    <property type="term" value="F:GTP binding"/>
    <property type="evidence" value="ECO:0007669"/>
    <property type="project" value="UniProtKB-KW"/>
</dbReference>
<name>A0A497EYM5_9CREN</name>
<dbReference type="NCBIfam" id="TIGR00073">
    <property type="entry name" value="hypB"/>
    <property type="match status" value="1"/>
</dbReference>
<organism evidence="9 10">
    <name type="scientific">Thermoproteota archaeon</name>
    <dbReference type="NCBI Taxonomy" id="2056631"/>
    <lineage>
        <taxon>Archaea</taxon>
        <taxon>Thermoproteota</taxon>
    </lineage>
</organism>
<keyword evidence="2" id="KW-0533">Nickel</keyword>
<evidence type="ECO:0000256" key="5">
    <source>
        <dbReference type="ARBA" id="ARBA00022801"/>
    </source>
</evidence>
<evidence type="ECO:0000256" key="3">
    <source>
        <dbReference type="ARBA" id="ARBA00022723"/>
    </source>
</evidence>
<evidence type="ECO:0000256" key="1">
    <source>
        <dbReference type="ARBA" id="ARBA00006211"/>
    </source>
</evidence>
<proteinExistence type="inferred from homology"/>
<keyword evidence="4" id="KW-0547">Nucleotide-binding</keyword>
<reference evidence="9 10" key="1">
    <citation type="submission" date="2018-06" db="EMBL/GenBank/DDBJ databases">
        <title>Extensive metabolic versatility and redundancy in microbially diverse, dynamic hydrothermal sediments.</title>
        <authorList>
            <person name="Dombrowski N."/>
            <person name="Teske A."/>
            <person name="Baker B.J."/>
        </authorList>
    </citation>
    <scope>NUCLEOTIDE SEQUENCE [LARGE SCALE GENOMIC DNA]</scope>
    <source>
        <strain evidence="9">B20_G2</strain>
    </source>
</reference>
<keyword evidence="7" id="KW-0342">GTP-binding</keyword>
<dbReference type="SUPFAM" id="SSF52540">
    <property type="entry name" value="P-loop containing nucleoside triphosphate hydrolases"/>
    <property type="match status" value="1"/>
</dbReference>
<evidence type="ECO:0000256" key="4">
    <source>
        <dbReference type="ARBA" id="ARBA00022741"/>
    </source>
</evidence>
<dbReference type="InterPro" id="IPR003495">
    <property type="entry name" value="CobW/HypB/UreG_nucleotide-bd"/>
</dbReference>
<dbReference type="Proteomes" id="UP000269499">
    <property type="component" value="Unassembled WGS sequence"/>
</dbReference>
<evidence type="ECO:0000313" key="9">
    <source>
        <dbReference type="EMBL" id="RLE52483.1"/>
    </source>
</evidence>
<dbReference type="Pfam" id="PF02492">
    <property type="entry name" value="cobW"/>
    <property type="match status" value="1"/>
</dbReference>
<protein>
    <submittedName>
        <fullName evidence="9">Hydrogenase accessory protein HypB</fullName>
    </submittedName>
</protein>
<sequence>MDFNEVGLVSNITVIRIEEPILESNKKIARQLKEFFNSKGIRVLEFLGSPGSGKTALIELLIEVYDGDKHELAYIGGDVASTLDTERVLRHGIQGVQVNTGGACHLEAIHIKKSLEKLDIDNVKVIFIENVGNLICPIYFQLGSDMRILVVSVTEGEDKFIKHPMTVMNSDLIVINKMDLAKVMEVNIDKMISDARKINSKAPVILTSARTGYGIEELARALQLKKLSH</sequence>
<keyword evidence="3" id="KW-0479">Metal-binding</keyword>
<feature type="domain" description="CobW/HypB/UreG nucleotide-binding" evidence="8">
    <location>
        <begin position="47"/>
        <end position="205"/>
    </location>
</feature>
<dbReference type="PANTHER" id="PTHR30134">
    <property type="entry name" value="HYDROGENASE PROTEIN ASSEMBLY PROTEIN, NICKEL CHAPERONE"/>
    <property type="match status" value="1"/>
</dbReference>
<dbReference type="GO" id="GO:0016151">
    <property type="term" value="F:nickel cation binding"/>
    <property type="evidence" value="ECO:0007669"/>
    <property type="project" value="InterPro"/>
</dbReference>